<evidence type="ECO:0000313" key="4">
    <source>
        <dbReference type="Proteomes" id="UP000279909"/>
    </source>
</evidence>
<reference evidence="3 4" key="1">
    <citation type="journal article" date="2014" name="Int. J. Syst. Evol. Microbiol.">
        <title>Lysinibacillus halotolerans sp. nov., isolated from saline-alkaline soil.</title>
        <authorList>
            <person name="Kong D."/>
            <person name="Wang Y."/>
            <person name="Zhao B."/>
            <person name="Li Y."/>
            <person name="Song J."/>
            <person name="Zhai Y."/>
            <person name="Zhang C."/>
            <person name="Wang H."/>
            <person name="Chen X."/>
            <person name="Zhao B."/>
            <person name="Ruan Z."/>
        </authorList>
    </citation>
    <scope>NUCLEOTIDE SEQUENCE [LARGE SCALE GENOMIC DNA]</scope>
    <source>
        <strain evidence="3 4">MCCC 1A12703</strain>
    </source>
</reference>
<dbReference type="Proteomes" id="UP000279909">
    <property type="component" value="Unassembled WGS sequence"/>
</dbReference>
<evidence type="ECO:0000259" key="2">
    <source>
        <dbReference type="Pfam" id="PF10552"/>
    </source>
</evidence>
<gene>
    <name evidence="3" type="ORF">EC501_05580</name>
</gene>
<dbReference type="InterPro" id="IPR018878">
    <property type="entry name" value="ORF6C_dom"/>
</dbReference>
<keyword evidence="4" id="KW-1185">Reference proteome</keyword>
<sequence>MQQLQVLEHLDKRVLTTQQIAEAFGTKAKVITRNFQRNNDHYEQGVHYFALTGESLKQFKGSRRDDVTLKFVSVLYLWTEQGAWLHAKSLNSDKAWQAYNMLISSYYQIKEQLEEVPQTLAISYKQFQQIERRVETLEQLVKNATLHSGEQLRLRKAVGARVCELTENQGARQALFRSIYAALKERYHVGSYRDIKQYQLQDALRFVEKWGK</sequence>
<dbReference type="EMBL" id="RHLQ01000009">
    <property type="protein sequence ID" value="RND00244.1"/>
    <property type="molecule type" value="Genomic_DNA"/>
</dbReference>
<dbReference type="AlphaFoldDB" id="A0A3M8HCS2"/>
<name>A0A3M8HCS2_9BACI</name>
<feature type="domain" description="ORF6C" evidence="2">
    <location>
        <begin position="125"/>
        <end position="210"/>
    </location>
</feature>
<dbReference type="RefSeq" id="WP_122971309.1">
    <property type="nucleotide sequence ID" value="NZ_RHLQ01000009.1"/>
</dbReference>
<evidence type="ECO:0000259" key="1">
    <source>
        <dbReference type="Pfam" id="PF10543"/>
    </source>
</evidence>
<dbReference type="OrthoDB" id="9812611at2"/>
<feature type="domain" description="KilA-N DNA-binding" evidence="1">
    <location>
        <begin position="5"/>
        <end position="89"/>
    </location>
</feature>
<protein>
    <submittedName>
        <fullName evidence="3">Uncharacterized protein</fullName>
    </submittedName>
</protein>
<dbReference type="InterPro" id="IPR018873">
    <property type="entry name" value="KilA-N_DNA-bd_domain"/>
</dbReference>
<proteinExistence type="predicted"/>
<organism evidence="3 4">
    <name type="scientific">Lysinibacillus halotolerans</name>
    <dbReference type="NCBI Taxonomy" id="1368476"/>
    <lineage>
        <taxon>Bacteria</taxon>
        <taxon>Bacillati</taxon>
        <taxon>Bacillota</taxon>
        <taxon>Bacilli</taxon>
        <taxon>Bacillales</taxon>
        <taxon>Bacillaceae</taxon>
        <taxon>Lysinibacillus</taxon>
    </lineage>
</organism>
<dbReference type="Pfam" id="PF10543">
    <property type="entry name" value="ORF6N"/>
    <property type="match status" value="1"/>
</dbReference>
<dbReference type="Pfam" id="PF10552">
    <property type="entry name" value="ORF6C"/>
    <property type="match status" value="1"/>
</dbReference>
<comment type="caution">
    <text evidence="3">The sequence shown here is derived from an EMBL/GenBank/DDBJ whole genome shotgun (WGS) entry which is preliminary data.</text>
</comment>
<evidence type="ECO:0000313" key="3">
    <source>
        <dbReference type="EMBL" id="RND00244.1"/>
    </source>
</evidence>
<accession>A0A3M8HCS2</accession>